<dbReference type="SUPFAM" id="SSF51735">
    <property type="entry name" value="NAD(P)-binding Rossmann-fold domains"/>
    <property type="match status" value="1"/>
</dbReference>
<evidence type="ECO:0000256" key="2">
    <source>
        <dbReference type="ARBA" id="ARBA00023002"/>
    </source>
</evidence>
<proteinExistence type="inferred from homology"/>
<reference evidence="3" key="1">
    <citation type="submission" date="2022-09" db="EMBL/GenBank/DDBJ databases">
        <title>Rhodovastum sp. nov. RN2-1 isolated from soil in Seongnam, South Korea.</title>
        <authorList>
            <person name="Le N.T."/>
        </authorList>
    </citation>
    <scope>NUCLEOTIDE SEQUENCE</scope>
    <source>
        <strain evidence="3">RN2-1</strain>
    </source>
</reference>
<evidence type="ECO:0000256" key="1">
    <source>
        <dbReference type="ARBA" id="ARBA00006484"/>
    </source>
</evidence>
<keyword evidence="4" id="KW-1185">Reference proteome</keyword>
<protein>
    <submittedName>
        <fullName evidence="3">SDR family oxidoreductase</fullName>
    </submittedName>
</protein>
<dbReference type="GO" id="GO:0016491">
    <property type="term" value="F:oxidoreductase activity"/>
    <property type="evidence" value="ECO:0007669"/>
    <property type="project" value="UniProtKB-KW"/>
</dbReference>
<dbReference type="FunFam" id="3.40.50.720:FF:000084">
    <property type="entry name" value="Short-chain dehydrogenase reductase"/>
    <property type="match status" value="1"/>
</dbReference>
<dbReference type="RefSeq" id="WP_264716147.1">
    <property type="nucleotide sequence ID" value="NZ_JAPDNT010000032.1"/>
</dbReference>
<dbReference type="Proteomes" id="UP001165679">
    <property type="component" value="Unassembled WGS sequence"/>
</dbReference>
<evidence type="ECO:0000313" key="4">
    <source>
        <dbReference type="Proteomes" id="UP001165679"/>
    </source>
</evidence>
<sequence length="263" mass="27017">MRLQGRRAVVTGAASGLGEATIRRFHAEGARVVVADLDGARAEAVARSLDAEGRTAASLACDITDPRQCDDMVVAAEAILGGPIDIFHANAGMAFSGGLLDAEDARIERAIAVNLTGTVFSARAALRSLVRGGGVLLFTSSLQGVTARPERSVYTATKHAVTGLVKSLSLEFGPQGVRVNALAPVGIDTPLLRLQLARSSADPDAAIATMAAGLPLRRMPTQRDFADAALFLASDEARCITGQTLVIDCGASAGIMPAAGAAR</sequence>
<organism evidence="3 4">
    <name type="scientific">Limobrevibacterium gyesilva</name>
    <dbReference type="NCBI Taxonomy" id="2991712"/>
    <lineage>
        <taxon>Bacteria</taxon>
        <taxon>Pseudomonadati</taxon>
        <taxon>Pseudomonadota</taxon>
        <taxon>Alphaproteobacteria</taxon>
        <taxon>Acetobacterales</taxon>
        <taxon>Acetobacteraceae</taxon>
        <taxon>Limobrevibacterium</taxon>
    </lineage>
</organism>
<dbReference type="InterPro" id="IPR002347">
    <property type="entry name" value="SDR_fam"/>
</dbReference>
<dbReference type="PANTHER" id="PTHR43180">
    <property type="entry name" value="3-OXOACYL-(ACYL-CARRIER-PROTEIN) REDUCTASE (AFU_ORTHOLOGUE AFUA_6G11210)"/>
    <property type="match status" value="1"/>
</dbReference>
<evidence type="ECO:0000313" key="3">
    <source>
        <dbReference type="EMBL" id="MCW3477213.1"/>
    </source>
</evidence>
<gene>
    <name evidence="3" type="ORF">OL599_21810</name>
</gene>
<dbReference type="Gene3D" id="3.40.50.720">
    <property type="entry name" value="NAD(P)-binding Rossmann-like Domain"/>
    <property type="match status" value="1"/>
</dbReference>
<reference evidence="3" key="2">
    <citation type="submission" date="2022-10" db="EMBL/GenBank/DDBJ databases">
        <authorList>
            <person name="Trinh H.N."/>
        </authorList>
    </citation>
    <scope>NUCLEOTIDE SEQUENCE</scope>
    <source>
        <strain evidence="3">RN2-1</strain>
    </source>
</reference>
<comment type="similarity">
    <text evidence="1">Belongs to the short-chain dehydrogenases/reductases (SDR) family.</text>
</comment>
<dbReference type="AlphaFoldDB" id="A0AA42CFI5"/>
<dbReference type="PANTHER" id="PTHR43180:SF66">
    <property type="entry name" value="SHORT-CHAIN DEHYDROGENASE_REDUCTASE FAMILY PROTEIN"/>
    <property type="match status" value="1"/>
</dbReference>
<dbReference type="InterPro" id="IPR036291">
    <property type="entry name" value="NAD(P)-bd_dom_sf"/>
</dbReference>
<dbReference type="CDD" id="cd05233">
    <property type="entry name" value="SDR_c"/>
    <property type="match status" value="1"/>
</dbReference>
<dbReference type="Pfam" id="PF13561">
    <property type="entry name" value="adh_short_C2"/>
    <property type="match status" value="1"/>
</dbReference>
<dbReference type="InterPro" id="IPR020904">
    <property type="entry name" value="Sc_DH/Rdtase_CS"/>
</dbReference>
<dbReference type="PRINTS" id="PR00081">
    <property type="entry name" value="GDHRDH"/>
</dbReference>
<comment type="caution">
    <text evidence="3">The sequence shown here is derived from an EMBL/GenBank/DDBJ whole genome shotgun (WGS) entry which is preliminary data.</text>
</comment>
<name>A0AA42CFI5_9PROT</name>
<dbReference type="PRINTS" id="PR00080">
    <property type="entry name" value="SDRFAMILY"/>
</dbReference>
<dbReference type="EMBL" id="JAPDNT010000032">
    <property type="protein sequence ID" value="MCW3477213.1"/>
    <property type="molecule type" value="Genomic_DNA"/>
</dbReference>
<keyword evidence="2" id="KW-0560">Oxidoreductase</keyword>
<dbReference type="PROSITE" id="PS00061">
    <property type="entry name" value="ADH_SHORT"/>
    <property type="match status" value="1"/>
</dbReference>
<accession>A0AA42CFI5</accession>